<dbReference type="PANTHER" id="PTHR32071">
    <property type="entry name" value="TRANSCRIPTIONAL REGULATORY PROTEIN"/>
    <property type="match status" value="1"/>
</dbReference>
<feature type="domain" description="Sigma-54 factor interaction" evidence="6">
    <location>
        <begin position="140"/>
        <end position="369"/>
    </location>
</feature>
<comment type="caution">
    <text evidence="8">The sequence shown here is derived from an EMBL/GenBank/DDBJ whole genome shotgun (WGS) entry which is preliminary data.</text>
</comment>
<reference evidence="8 11" key="1">
    <citation type="submission" date="2014-07" db="EMBL/GenBank/DDBJ databases">
        <title>Porphyromonadaceae bacterium OUH 308042 = ATCC BAA-2681 = DSM 28342 draft genome.</title>
        <authorList>
            <person name="Sydenham T.V."/>
            <person name="Hasman H."/>
            <person name="Justensen U.S."/>
        </authorList>
    </citation>
    <scope>NUCLEOTIDE SEQUENCE [LARGE SCALE GENOMIC DNA]</scope>
    <source>
        <strain evidence="8 11">OUH 308042</strain>
    </source>
</reference>
<evidence type="ECO:0000256" key="4">
    <source>
        <dbReference type="ARBA" id="ARBA00023163"/>
    </source>
</evidence>
<dbReference type="SMART" id="SM00382">
    <property type="entry name" value="AAA"/>
    <property type="match status" value="1"/>
</dbReference>
<dbReference type="Gene3D" id="1.10.10.60">
    <property type="entry name" value="Homeodomain-like"/>
    <property type="match status" value="1"/>
</dbReference>
<dbReference type="FunFam" id="3.40.50.300:FF:000006">
    <property type="entry name" value="DNA-binding transcriptional regulator NtrC"/>
    <property type="match status" value="1"/>
</dbReference>
<gene>
    <name evidence="8" type="ORF">BA92_10560</name>
    <name evidence="9" type="ORF">IE90_06790</name>
</gene>
<dbReference type="EMBL" id="JPIU01000039">
    <property type="protein sequence ID" value="KIO44610.1"/>
    <property type="molecule type" value="Genomic_DNA"/>
</dbReference>
<evidence type="ECO:0000259" key="7">
    <source>
        <dbReference type="PROSITE" id="PS50110"/>
    </source>
</evidence>
<dbReference type="Proteomes" id="UP000031937">
    <property type="component" value="Unassembled WGS sequence"/>
</dbReference>
<evidence type="ECO:0000256" key="2">
    <source>
        <dbReference type="ARBA" id="ARBA00022840"/>
    </source>
</evidence>
<dbReference type="Proteomes" id="UP000031980">
    <property type="component" value="Unassembled WGS sequence"/>
</dbReference>
<dbReference type="InterPro" id="IPR011006">
    <property type="entry name" value="CheY-like_superfamily"/>
</dbReference>
<protein>
    <submittedName>
        <fullName evidence="8">Chemotaxis protein CheY</fullName>
    </submittedName>
</protein>
<dbReference type="PRINTS" id="PR01590">
    <property type="entry name" value="HTHFIS"/>
</dbReference>
<dbReference type="Gene3D" id="1.10.8.60">
    <property type="match status" value="1"/>
</dbReference>
<evidence type="ECO:0000313" key="8">
    <source>
        <dbReference type="EMBL" id="KIO44610.1"/>
    </source>
</evidence>
<evidence type="ECO:0000256" key="5">
    <source>
        <dbReference type="PROSITE-ProRule" id="PRU00169"/>
    </source>
</evidence>
<dbReference type="InterPro" id="IPR003593">
    <property type="entry name" value="AAA+_ATPase"/>
</dbReference>
<dbReference type="InterPro" id="IPR058031">
    <property type="entry name" value="AAA_lid_NorR"/>
</dbReference>
<proteinExistence type="predicted"/>
<evidence type="ECO:0000256" key="3">
    <source>
        <dbReference type="ARBA" id="ARBA00023015"/>
    </source>
</evidence>
<dbReference type="SUPFAM" id="SSF52540">
    <property type="entry name" value="P-loop containing nucleoside triphosphate hydrolases"/>
    <property type="match status" value="1"/>
</dbReference>
<dbReference type="SUPFAM" id="SSF52172">
    <property type="entry name" value="CheY-like"/>
    <property type="match status" value="1"/>
</dbReference>
<dbReference type="PROSITE" id="PS50045">
    <property type="entry name" value="SIGMA54_INTERACT_4"/>
    <property type="match status" value="1"/>
</dbReference>
<dbReference type="InterPro" id="IPR001789">
    <property type="entry name" value="Sig_transdc_resp-reg_receiver"/>
</dbReference>
<keyword evidence="3" id="KW-0805">Transcription regulation</keyword>
<dbReference type="CDD" id="cd00009">
    <property type="entry name" value="AAA"/>
    <property type="match status" value="1"/>
</dbReference>
<dbReference type="EMBL" id="JPIT01000018">
    <property type="protein sequence ID" value="KIO45137.1"/>
    <property type="molecule type" value="Genomic_DNA"/>
</dbReference>
<dbReference type="SUPFAM" id="SSF46689">
    <property type="entry name" value="Homeodomain-like"/>
    <property type="match status" value="1"/>
</dbReference>
<dbReference type="PROSITE" id="PS50110">
    <property type="entry name" value="RESPONSE_REGULATORY"/>
    <property type="match status" value="1"/>
</dbReference>
<dbReference type="InterPro" id="IPR002197">
    <property type="entry name" value="HTH_Fis"/>
</dbReference>
<dbReference type="GO" id="GO:0005524">
    <property type="term" value="F:ATP binding"/>
    <property type="evidence" value="ECO:0007669"/>
    <property type="project" value="UniProtKB-KW"/>
</dbReference>
<evidence type="ECO:0000313" key="10">
    <source>
        <dbReference type="Proteomes" id="UP000031937"/>
    </source>
</evidence>
<dbReference type="Gene3D" id="3.40.50.300">
    <property type="entry name" value="P-loop containing nucleotide triphosphate hydrolases"/>
    <property type="match status" value="1"/>
</dbReference>
<dbReference type="GO" id="GO:0006355">
    <property type="term" value="P:regulation of DNA-templated transcription"/>
    <property type="evidence" value="ECO:0007669"/>
    <property type="project" value="InterPro"/>
</dbReference>
<dbReference type="SMART" id="SM00448">
    <property type="entry name" value="REC"/>
    <property type="match status" value="1"/>
</dbReference>
<dbReference type="InterPro" id="IPR009057">
    <property type="entry name" value="Homeodomain-like_sf"/>
</dbReference>
<keyword evidence="2" id="KW-0067">ATP-binding</keyword>
<keyword evidence="11" id="KW-1185">Reference proteome</keyword>
<keyword evidence="4" id="KW-0804">Transcription</keyword>
<feature type="domain" description="Response regulatory" evidence="7">
    <location>
        <begin position="3"/>
        <end position="117"/>
    </location>
</feature>
<reference evidence="9 10" key="2">
    <citation type="submission" date="2014-07" db="EMBL/GenBank/DDBJ databases">
        <title>Porphyromonadaceae bacterium OUH 334697 = ATCC BAA-2682 = DSM 28341 draft genome.</title>
        <authorList>
            <person name="Sydenham T.V."/>
            <person name="Hasman H."/>
            <person name="Justesen U.S."/>
        </authorList>
    </citation>
    <scope>NUCLEOTIDE SEQUENCE [LARGE SCALE GENOMIC DNA]</scope>
    <source>
        <strain evidence="9 10">OUH 334697</strain>
    </source>
</reference>
<evidence type="ECO:0000259" key="6">
    <source>
        <dbReference type="PROSITE" id="PS50045"/>
    </source>
</evidence>
<dbReference type="RefSeq" id="WP_041503103.1">
    <property type="nucleotide sequence ID" value="NZ_JPIT01000018.1"/>
</dbReference>
<dbReference type="InterPro" id="IPR027417">
    <property type="entry name" value="P-loop_NTPase"/>
</dbReference>
<dbReference type="Pfam" id="PF02954">
    <property type="entry name" value="HTH_8"/>
    <property type="match status" value="1"/>
</dbReference>
<sequence length="445" mass="50113">MAKILVVDDDTTFCIMLKNWLGKRKFEVENAFTCKEAVKKLEGTAFDVVLTDLRLPDKDGIDLLRIIKEKTPQAQVILMTGYADIQTAVTAIKLGAFDYVSKPVIPDEILKKLQEALKLETKPKEKGKTSTAKTSEITYIKGISEKADQLYDYIRLVGPTNMSVLINGESGTGKEYIARLIHSMSSRKDAPFVAVDCGAVPRDLAASEFFGHIKGSFTGAVSDKEGYFVLASGGTIFLDEIGNLSYDVQVQLLRALEERKVHPIGGQKDISFDVRIITATNENLKEAVASGKFREDLFHRLNEFSIQAIPLRERKEDIMVFANHFLDNANEDLGKEVVGFDESVADIFRNYRWPGNLREMRNVVKRATLLCPGKLIVKECLQPELWQQQTPSPEKSVGSRKDMEKELIRDVMIRCKNNKSEAARILQIDRKTLYSKLKHFGLEDL</sequence>
<feature type="modified residue" description="4-aspartylphosphate" evidence="5">
    <location>
        <position position="52"/>
    </location>
</feature>
<organism evidence="8 11">
    <name type="scientific">Sanguibacteroides justesenii</name>
    <dbReference type="NCBI Taxonomy" id="1547597"/>
    <lineage>
        <taxon>Bacteria</taxon>
        <taxon>Pseudomonadati</taxon>
        <taxon>Bacteroidota</taxon>
        <taxon>Bacteroidia</taxon>
        <taxon>Bacteroidales</taxon>
        <taxon>Porphyromonadaceae</taxon>
        <taxon>Sanguibacteroides</taxon>
    </lineage>
</organism>
<dbReference type="InterPro" id="IPR002078">
    <property type="entry name" value="Sigma_54_int"/>
</dbReference>
<dbReference type="InterPro" id="IPR025943">
    <property type="entry name" value="Sigma_54_int_dom_ATP-bd_2"/>
</dbReference>
<dbReference type="Pfam" id="PF25601">
    <property type="entry name" value="AAA_lid_14"/>
    <property type="match status" value="1"/>
</dbReference>
<dbReference type="PROSITE" id="PS00675">
    <property type="entry name" value="SIGMA54_INTERACT_1"/>
    <property type="match status" value="1"/>
</dbReference>
<keyword evidence="5" id="KW-0597">Phosphoprotein</keyword>
<dbReference type="AlphaFoldDB" id="A0A0C3R4X8"/>
<dbReference type="PANTHER" id="PTHR32071:SF81">
    <property type="entry name" value="PROPIONATE CATABOLISM OPERON REGULATORY PROTEIN"/>
    <property type="match status" value="1"/>
</dbReference>
<dbReference type="GO" id="GO:0000160">
    <property type="term" value="P:phosphorelay signal transduction system"/>
    <property type="evidence" value="ECO:0007669"/>
    <property type="project" value="InterPro"/>
</dbReference>
<accession>A0A0C3R4X8</accession>
<keyword evidence="1" id="KW-0547">Nucleotide-binding</keyword>
<dbReference type="PROSITE" id="PS00676">
    <property type="entry name" value="SIGMA54_INTERACT_2"/>
    <property type="match status" value="1"/>
</dbReference>
<dbReference type="Gene3D" id="3.40.50.2300">
    <property type="match status" value="1"/>
</dbReference>
<evidence type="ECO:0000313" key="9">
    <source>
        <dbReference type="EMBL" id="KIO45137.1"/>
    </source>
</evidence>
<name>A0A0C3R4X8_9PORP</name>
<dbReference type="Pfam" id="PF00072">
    <property type="entry name" value="Response_reg"/>
    <property type="match status" value="1"/>
</dbReference>
<dbReference type="Pfam" id="PF00158">
    <property type="entry name" value="Sigma54_activat"/>
    <property type="match status" value="1"/>
</dbReference>
<dbReference type="InterPro" id="IPR025662">
    <property type="entry name" value="Sigma_54_int_dom_ATP-bd_1"/>
</dbReference>
<dbReference type="GO" id="GO:0043565">
    <property type="term" value="F:sequence-specific DNA binding"/>
    <property type="evidence" value="ECO:0007669"/>
    <property type="project" value="InterPro"/>
</dbReference>
<evidence type="ECO:0000256" key="1">
    <source>
        <dbReference type="ARBA" id="ARBA00022741"/>
    </source>
</evidence>
<evidence type="ECO:0000313" key="11">
    <source>
        <dbReference type="Proteomes" id="UP000031980"/>
    </source>
</evidence>